<evidence type="ECO:0000256" key="2">
    <source>
        <dbReference type="ARBA" id="ARBA00023110"/>
    </source>
</evidence>
<dbReference type="GO" id="GO:0010604">
    <property type="term" value="P:positive regulation of macromolecule metabolic process"/>
    <property type="evidence" value="ECO:0007669"/>
    <property type="project" value="UniProtKB-ARBA"/>
</dbReference>
<dbReference type="GO" id="GO:0003755">
    <property type="term" value="F:peptidyl-prolyl cis-trans isomerase activity"/>
    <property type="evidence" value="ECO:0007669"/>
    <property type="project" value="UniProtKB-UniRule"/>
</dbReference>
<dbReference type="Gene3D" id="2.20.70.10">
    <property type="match status" value="1"/>
</dbReference>
<dbReference type="FunFam" id="3.10.50.40:FF:000026">
    <property type="entry name" value="Peptidyl-prolyl cis-trans isomerase"/>
    <property type="match status" value="1"/>
</dbReference>
<organism evidence="8 9">
    <name type="scientific">Clytia hemisphaerica</name>
    <dbReference type="NCBI Taxonomy" id="252671"/>
    <lineage>
        <taxon>Eukaryota</taxon>
        <taxon>Metazoa</taxon>
        <taxon>Cnidaria</taxon>
        <taxon>Hydrozoa</taxon>
        <taxon>Hydroidolina</taxon>
        <taxon>Leptothecata</taxon>
        <taxon>Obeliida</taxon>
        <taxon>Clytiidae</taxon>
        <taxon>Clytia</taxon>
    </lineage>
</organism>
<dbReference type="SUPFAM" id="SSF51045">
    <property type="entry name" value="WW domain"/>
    <property type="match status" value="1"/>
</dbReference>
<reference evidence="8" key="1">
    <citation type="submission" date="2021-01" db="UniProtKB">
        <authorList>
            <consortium name="EnsemblMetazoa"/>
        </authorList>
    </citation>
    <scope>IDENTIFICATION</scope>
</reference>
<dbReference type="Pfam" id="PF00639">
    <property type="entry name" value="Rotamase"/>
    <property type="match status" value="1"/>
</dbReference>
<dbReference type="InterPro" id="IPR046357">
    <property type="entry name" value="PPIase_dom_sf"/>
</dbReference>
<dbReference type="PROSITE" id="PS01159">
    <property type="entry name" value="WW_DOMAIN_1"/>
    <property type="match status" value="1"/>
</dbReference>
<evidence type="ECO:0000259" key="7">
    <source>
        <dbReference type="PROSITE" id="PS50198"/>
    </source>
</evidence>
<dbReference type="Proteomes" id="UP000594262">
    <property type="component" value="Unplaced"/>
</dbReference>
<accession>A0A7M6DL02</accession>
<dbReference type="EnsemblMetazoa" id="CLYHEMT014473.1">
    <property type="protein sequence ID" value="CLYHEMP014473.1"/>
    <property type="gene ID" value="CLYHEMG014473"/>
</dbReference>
<dbReference type="InterPro" id="IPR051370">
    <property type="entry name" value="PPIase_Pin1"/>
</dbReference>
<dbReference type="PANTHER" id="PTHR10657:SF4">
    <property type="entry name" value="PEPTIDYL-PROLYL CIS-TRANS ISOMERASE-RELATED"/>
    <property type="match status" value="1"/>
</dbReference>
<dbReference type="OrthoDB" id="2530521at2759"/>
<dbReference type="RefSeq" id="XP_066928141.1">
    <property type="nucleotide sequence ID" value="XM_067072040.1"/>
</dbReference>
<dbReference type="GO" id="GO:0005634">
    <property type="term" value="C:nucleus"/>
    <property type="evidence" value="ECO:0007669"/>
    <property type="project" value="TreeGrafter"/>
</dbReference>
<dbReference type="SUPFAM" id="SSF54534">
    <property type="entry name" value="FKBP-like"/>
    <property type="match status" value="1"/>
</dbReference>
<keyword evidence="2 4" id="KW-0697">Rotamase</keyword>
<dbReference type="InterPro" id="IPR000297">
    <property type="entry name" value="PPIase_PpiC"/>
</dbReference>
<dbReference type="PANTHER" id="PTHR10657">
    <property type="entry name" value="PEPTIDYL-PROLYL CIS-TRANS ISOMERASE"/>
    <property type="match status" value="1"/>
</dbReference>
<keyword evidence="9" id="KW-1185">Reference proteome</keyword>
<dbReference type="Gene3D" id="3.10.50.40">
    <property type="match status" value="1"/>
</dbReference>
<dbReference type="GO" id="GO:0005829">
    <property type="term" value="C:cytosol"/>
    <property type="evidence" value="ECO:0007669"/>
    <property type="project" value="TreeGrafter"/>
</dbReference>
<dbReference type="InterPro" id="IPR001202">
    <property type="entry name" value="WW_dom"/>
</dbReference>
<evidence type="ECO:0000256" key="4">
    <source>
        <dbReference type="PROSITE-ProRule" id="PRU00278"/>
    </source>
</evidence>
<evidence type="ECO:0000256" key="1">
    <source>
        <dbReference type="ARBA" id="ARBA00000971"/>
    </source>
</evidence>
<evidence type="ECO:0000313" key="8">
    <source>
        <dbReference type="EnsemblMetazoa" id="CLYHEMP014473.1"/>
    </source>
</evidence>
<dbReference type="InterPro" id="IPR036020">
    <property type="entry name" value="WW_dom_sf"/>
</dbReference>
<feature type="domain" description="WW" evidence="6">
    <location>
        <begin position="2"/>
        <end position="36"/>
    </location>
</feature>
<dbReference type="SMART" id="SM00456">
    <property type="entry name" value="WW"/>
    <property type="match status" value="1"/>
</dbReference>
<evidence type="ECO:0000259" key="6">
    <source>
        <dbReference type="PROSITE" id="PS50020"/>
    </source>
</evidence>
<evidence type="ECO:0000256" key="3">
    <source>
        <dbReference type="ARBA" id="ARBA00023235"/>
    </source>
</evidence>
<dbReference type="GeneID" id="136815588"/>
<dbReference type="PROSITE" id="PS50198">
    <property type="entry name" value="PPIC_PPIASE_2"/>
    <property type="match status" value="1"/>
</dbReference>
<dbReference type="CDD" id="cd00201">
    <property type="entry name" value="WW"/>
    <property type="match status" value="1"/>
</dbReference>
<dbReference type="EC" id="5.2.1.8" evidence="5"/>
<name>A0A7M6DL02_9CNID</name>
<feature type="domain" description="PpiC" evidence="7">
    <location>
        <begin position="39"/>
        <end position="150"/>
    </location>
</feature>
<sequence>MSGLPPGWIEKTSNSTGKKYYYNTQTQQSQWEKPTDDDVKSVRASHLLVKHNESRRPASWRQDKITRSKDEAYEIIAGYRKRITSGEISLEDLAQTESDCSSAKKGGDLGFFYPGQMQKPFEDATFALEVGELSEAISTDSGIHLILRTG</sequence>
<comment type="catalytic activity">
    <reaction evidence="1 5">
        <text>[protein]-peptidylproline (omega=180) = [protein]-peptidylproline (omega=0)</text>
        <dbReference type="Rhea" id="RHEA:16237"/>
        <dbReference type="Rhea" id="RHEA-COMP:10747"/>
        <dbReference type="Rhea" id="RHEA-COMP:10748"/>
        <dbReference type="ChEBI" id="CHEBI:83833"/>
        <dbReference type="ChEBI" id="CHEBI:83834"/>
        <dbReference type="EC" id="5.2.1.8"/>
    </reaction>
</comment>
<keyword evidence="3 4" id="KW-0413">Isomerase</keyword>
<proteinExistence type="predicted"/>
<dbReference type="Pfam" id="PF00397">
    <property type="entry name" value="WW"/>
    <property type="match status" value="1"/>
</dbReference>
<dbReference type="GO" id="GO:0080090">
    <property type="term" value="P:regulation of primary metabolic process"/>
    <property type="evidence" value="ECO:0007669"/>
    <property type="project" value="UniProtKB-ARBA"/>
</dbReference>
<dbReference type="PROSITE" id="PS50020">
    <property type="entry name" value="WW_DOMAIN_2"/>
    <property type="match status" value="1"/>
</dbReference>
<evidence type="ECO:0000256" key="5">
    <source>
        <dbReference type="RuleBase" id="RU363014"/>
    </source>
</evidence>
<evidence type="ECO:0000313" key="9">
    <source>
        <dbReference type="Proteomes" id="UP000594262"/>
    </source>
</evidence>
<dbReference type="AlphaFoldDB" id="A0A7M6DL02"/>
<protein>
    <recommendedName>
        <fullName evidence="5">Peptidyl-prolyl cis-trans isomerase</fullName>
        <ecNumber evidence="5">5.2.1.8</ecNumber>
    </recommendedName>
</protein>